<dbReference type="InterPro" id="IPR006549">
    <property type="entry name" value="HAD-SF_hydro_IIIA"/>
</dbReference>
<dbReference type="GO" id="GO:0019143">
    <property type="term" value="F:3-deoxy-manno-octulosonate-8-phosphatase activity"/>
    <property type="evidence" value="ECO:0007669"/>
    <property type="project" value="UniProtKB-EC"/>
</dbReference>
<dbReference type="GO" id="GO:0046872">
    <property type="term" value="F:metal ion binding"/>
    <property type="evidence" value="ECO:0007669"/>
    <property type="project" value="UniProtKB-KW"/>
</dbReference>
<accession>A0A380BS82</accession>
<proteinExistence type="inferred from homology"/>
<evidence type="ECO:0000256" key="1">
    <source>
        <dbReference type="ARBA" id="ARBA00001946"/>
    </source>
</evidence>
<evidence type="ECO:0000313" key="9">
    <source>
        <dbReference type="Proteomes" id="UP000254893"/>
    </source>
</evidence>
<name>A0A380BS82_SPHSI</name>
<protein>
    <submittedName>
        <fullName evidence="8">3-deoxy-D-manno-octulosonate 8-phosphate phosphatas KdsC</fullName>
        <ecNumber evidence="8">3.1.3.45</ecNumber>
    </submittedName>
</protein>
<dbReference type="Pfam" id="PF08282">
    <property type="entry name" value="Hydrolase_3"/>
    <property type="match status" value="1"/>
</dbReference>
<evidence type="ECO:0000256" key="6">
    <source>
        <dbReference type="ARBA" id="ARBA00022842"/>
    </source>
</evidence>
<keyword evidence="6 7" id="KW-0460">Magnesium</keyword>
<comment type="similarity">
    <text evidence="2">Belongs to the KdsC family.</text>
</comment>
<evidence type="ECO:0000256" key="5">
    <source>
        <dbReference type="ARBA" id="ARBA00022801"/>
    </source>
</evidence>
<dbReference type="InterPro" id="IPR036412">
    <property type="entry name" value="HAD-like_sf"/>
</dbReference>
<keyword evidence="4 7" id="KW-0479">Metal-binding</keyword>
<evidence type="ECO:0000256" key="2">
    <source>
        <dbReference type="ARBA" id="ARBA00005893"/>
    </source>
</evidence>
<evidence type="ECO:0000256" key="4">
    <source>
        <dbReference type="ARBA" id="ARBA00022723"/>
    </source>
</evidence>
<reference evidence="8 9" key="1">
    <citation type="submission" date="2018-06" db="EMBL/GenBank/DDBJ databases">
        <authorList>
            <consortium name="Pathogen Informatics"/>
            <person name="Doyle S."/>
        </authorList>
    </citation>
    <scope>NUCLEOTIDE SEQUENCE [LARGE SCALE GENOMIC DNA]</scope>
    <source>
        <strain evidence="8 9">NCTC11388</strain>
    </source>
</reference>
<feature type="binding site" evidence="7">
    <location>
        <position position="17"/>
    </location>
    <ligand>
        <name>substrate</name>
    </ligand>
</feature>
<organism evidence="8 9">
    <name type="scientific">Sphingobacterium spiritivorum</name>
    <name type="common">Flavobacterium spiritivorum</name>
    <dbReference type="NCBI Taxonomy" id="258"/>
    <lineage>
        <taxon>Bacteria</taxon>
        <taxon>Pseudomonadati</taxon>
        <taxon>Bacteroidota</taxon>
        <taxon>Sphingobacteriia</taxon>
        <taxon>Sphingobacteriales</taxon>
        <taxon>Sphingobacteriaceae</taxon>
        <taxon>Sphingobacterium</taxon>
    </lineage>
</organism>
<evidence type="ECO:0000313" key="8">
    <source>
        <dbReference type="EMBL" id="SUJ06278.1"/>
    </source>
</evidence>
<feature type="binding site" evidence="7">
    <location>
        <position position="15"/>
    </location>
    <ligand>
        <name>Mg(2+)</name>
        <dbReference type="ChEBI" id="CHEBI:18420"/>
    </ligand>
</feature>
<dbReference type="SFLD" id="SFLDG01136">
    <property type="entry name" value="C1.6:_Phosphoserine_Phosphatas"/>
    <property type="match status" value="1"/>
</dbReference>
<dbReference type="InterPro" id="IPR023214">
    <property type="entry name" value="HAD_sf"/>
</dbReference>
<dbReference type="RefSeq" id="WP_115169775.1">
    <property type="nucleotide sequence ID" value="NZ_UGYW01000002.1"/>
</dbReference>
<dbReference type="SUPFAM" id="SSF56784">
    <property type="entry name" value="HAD-like"/>
    <property type="match status" value="1"/>
</dbReference>
<dbReference type="GO" id="GO:0008781">
    <property type="term" value="F:N-acylneuraminate cytidylyltransferase activity"/>
    <property type="evidence" value="ECO:0007669"/>
    <property type="project" value="TreeGrafter"/>
</dbReference>
<evidence type="ECO:0000256" key="7">
    <source>
        <dbReference type="PIRSR" id="PIRSR006118-2"/>
    </source>
</evidence>
<dbReference type="Proteomes" id="UP000254893">
    <property type="component" value="Unassembled WGS sequence"/>
</dbReference>
<feature type="binding site" evidence="7">
    <location>
        <position position="108"/>
    </location>
    <ligand>
        <name>Mg(2+)</name>
        <dbReference type="ChEBI" id="CHEBI:18420"/>
    </ligand>
</feature>
<dbReference type="NCBIfam" id="TIGR01670">
    <property type="entry name" value="KdsC-phosphatas"/>
    <property type="match status" value="1"/>
</dbReference>
<dbReference type="EMBL" id="UGYW01000002">
    <property type="protein sequence ID" value="SUJ06278.1"/>
    <property type="molecule type" value="Genomic_DNA"/>
</dbReference>
<dbReference type="FunFam" id="3.40.50.1000:FF:000029">
    <property type="entry name" value="3-deoxy-D-manno-octulosonate 8-phosphate phosphatase KdsC"/>
    <property type="match status" value="1"/>
</dbReference>
<comment type="subunit">
    <text evidence="3">Homotetramer.</text>
</comment>
<dbReference type="NCBIfam" id="TIGR01662">
    <property type="entry name" value="HAD-SF-IIIA"/>
    <property type="match status" value="1"/>
</dbReference>
<dbReference type="PIRSF" id="PIRSF006118">
    <property type="entry name" value="KDO8-P_Ptase"/>
    <property type="match status" value="1"/>
</dbReference>
<dbReference type="PANTHER" id="PTHR21485">
    <property type="entry name" value="HAD SUPERFAMILY MEMBERS CMAS AND KDSC"/>
    <property type="match status" value="1"/>
</dbReference>
<comment type="cofactor">
    <cofactor evidence="1 7">
        <name>Mg(2+)</name>
        <dbReference type="ChEBI" id="CHEBI:18420"/>
    </cofactor>
</comment>
<dbReference type="EC" id="3.1.3.45" evidence="8"/>
<evidence type="ECO:0000256" key="3">
    <source>
        <dbReference type="ARBA" id="ARBA00011881"/>
    </source>
</evidence>
<dbReference type="InterPro" id="IPR050793">
    <property type="entry name" value="CMP-NeuNAc_synthase"/>
</dbReference>
<dbReference type="SFLD" id="SFLDS00003">
    <property type="entry name" value="Haloacid_Dehalogenase"/>
    <property type="match status" value="1"/>
</dbReference>
<dbReference type="PANTHER" id="PTHR21485:SF3">
    <property type="entry name" value="N-ACYLNEURAMINATE CYTIDYLYLTRANSFERASE"/>
    <property type="match status" value="1"/>
</dbReference>
<dbReference type="AlphaFoldDB" id="A0A380BS82"/>
<sequence>MILQELARLKAIVIDVDGVLTDGTVQVDEHGEQLRTFNVKDGYAMHLAMSKGLQIIVISGGKNAGVQRRLEGLGIQEIHLGVADKLTLLQDITQRFRIELPDVMFIGDDMPDYKCMKAVGVAACPADAVEEIKQISHYVSGLGGGKGVVRELIEKTLKLQDKWYDDMNVKSV</sequence>
<dbReference type="SFLD" id="SFLDG01138">
    <property type="entry name" value="C1.6.2:_Deoxy-d-mannose-octulo"/>
    <property type="match status" value="1"/>
</dbReference>
<dbReference type="Gene3D" id="3.40.50.1000">
    <property type="entry name" value="HAD superfamily/HAD-like"/>
    <property type="match status" value="1"/>
</dbReference>
<gene>
    <name evidence="8" type="primary">kdsC</name>
    <name evidence="8" type="ORF">NCTC11388_01657</name>
</gene>
<dbReference type="InterPro" id="IPR010023">
    <property type="entry name" value="KdsC_fam"/>
</dbReference>
<keyword evidence="5 8" id="KW-0378">Hydrolase</keyword>